<dbReference type="Proteomes" id="UP000237056">
    <property type="component" value="Unassembled WGS sequence"/>
</dbReference>
<sequence length="333" mass="38954">MKPKIYIYALLDVYYDAYYIQGLKEYFGVKKVYFNTSKFPKFNQDVCAILVEYPTYSYKIAIDSRDNSDIRPELEQWCDVYGVVNVQYSDLARYSKVISIGPSFGIKTASTLALYFTVFGNVLRFFNHIPHKKRYVSNFIAQSKRNYLHEYYKPIKAQKKYLFFTASLWKNEPETNAYRANFIRACKALHWFTFEGGFVPRSNGDNLGYDDLLASQKIFSLKEYTLKIKQSMVVFNTPAVLQCHGWKLGEFLAMGKAIISTKFYNEMPAPFINNEHYVELQTNTSEEIQKVLLGLKENPDKLIKLETNAFHYFQKYLTPVKVIQRIVEKAEKN</sequence>
<evidence type="ECO:0000313" key="2">
    <source>
        <dbReference type="Proteomes" id="UP000237056"/>
    </source>
</evidence>
<dbReference type="OrthoDB" id="6336595at2"/>
<evidence type="ECO:0000313" key="1">
    <source>
        <dbReference type="EMBL" id="POS02328.1"/>
    </source>
</evidence>
<dbReference type="RefSeq" id="WP_103725393.1">
    <property type="nucleotide sequence ID" value="NZ_PQNY01000004.1"/>
</dbReference>
<proteinExistence type="predicted"/>
<dbReference type="EMBL" id="PQNY01000004">
    <property type="protein sequence ID" value="POS02328.1"/>
    <property type="molecule type" value="Genomic_DNA"/>
</dbReference>
<organism evidence="1 2">
    <name type="scientific">Flavobacterium croceum DSM 17960</name>
    <dbReference type="NCBI Taxonomy" id="1121886"/>
    <lineage>
        <taxon>Bacteria</taxon>
        <taxon>Pseudomonadati</taxon>
        <taxon>Bacteroidota</taxon>
        <taxon>Flavobacteriia</taxon>
        <taxon>Flavobacteriales</taxon>
        <taxon>Flavobacteriaceae</taxon>
        <taxon>Flavobacterium</taxon>
    </lineage>
</organism>
<comment type="caution">
    <text evidence="1">The sequence shown here is derived from an EMBL/GenBank/DDBJ whole genome shotgun (WGS) entry which is preliminary data.</text>
</comment>
<accession>A0A2S4N9G5</accession>
<keyword evidence="2" id="KW-1185">Reference proteome</keyword>
<name>A0A2S4N9G5_9FLAO</name>
<protein>
    <recommendedName>
        <fullName evidence="3">Glycosyl transferase family 1</fullName>
    </recommendedName>
</protein>
<dbReference type="AlphaFoldDB" id="A0A2S4N9G5"/>
<evidence type="ECO:0008006" key="3">
    <source>
        <dbReference type="Google" id="ProtNLM"/>
    </source>
</evidence>
<gene>
    <name evidence="1" type="ORF">Q361_10447</name>
</gene>
<reference evidence="1 2" key="1">
    <citation type="submission" date="2018-01" db="EMBL/GenBank/DDBJ databases">
        <title>Genomic Encyclopedia of Type Strains, Phase I: the one thousand microbial genomes (KMG-I) project.</title>
        <authorList>
            <person name="Goeker M."/>
        </authorList>
    </citation>
    <scope>NUCLEOTIDE SEQUENCE [LARGE SCALE GENOMIC DNA]</scope>
    <source>
        <strain evidence="1 2">DSM 17960</strain>
    </source>
</reference>